<organism evidence="2 3">
    <name type="scientific">Exophiala bonariae</name>
    <dbReference type="NCBI Taxonomy" id="1690606"/>
    <lineage>
        <taxon>Eukaryota</taxon>
        <taxon>Fungi</taxon>
        <taxon>Dikarya</taxon>
        <taxon>Ascomycota</taxon>
        <taxon>Pezizomycotina</taxon>
        <taxon>Eurotiomycetes</taxon>
        <taxon>Chaetothyriomycetidae</taxon>
        <taxon>Chaetothyriales</taxon>
        <taxon>Herpotrichiellaceae</taxon>
        <taxon>Exophiala</taxon>
    </lineage>
</organism>
<name>A0AAV9MUR2_9EURO</name>
<proteinExistence type="predicted"/>
<dbReference type="Gene3D" id="3.40.50.1820">
    <property type="entry name" value="alpha/beta hydrolase"/>
    <property type="match status" value="1"/>
</dbReference>
<dbReference type="RefSeq" id="XP_064699907.1">
    <property type="nucleotide sequence ID" value="XM_064854981.1"/>
</dbReference>
<dbReference type="InterPro" id="IPR029058">
    <property type="entry name" value="AB_hydrolase_fold"/>
</dbReference>
<dbReference type="InterPro" id="IPR002925">
    <property type="entry name" value="Dienelactn_hydro"/>
</dbReference>
<dbReference type="GO" id="GO:0016787">
    <property type="term" value="F:hydrolase activity"/>
    <property type="evidence" value="ECO:0007669"/>
    <property type="project" value="InterPro"/>
</dbReference>
<accession>A0AAV9MUR2</accession>
<evidence type="ECO:0000313" key="3">
    <source>
        <dbReference type="Proteomes" id="UP001358417"/>
    </source>
</evidence>
<evidence type="ECO:0000313" key="2">
    <source>
        <dbReference type="EMBL" id="KAK5043520.1"/>
    </source>
</evidence>
<dbReference type="AlphaFoldDB" id="A0AAV9MUR2"/>
<protein>
    <recommendedName>
        <fullName evidence="1">Dienelactone hydrolase domain-containing protein</fullName>
    </recommendedName>
</protein>
<dbReference type="Proteomes" id="UP001358417">
    <property type="component" value="Unassembled WGS sequence"/>
</dbReference>
<dbReference type="EMBL" id="JAVRRD010000059">
    <property type="protein sequence ID" value="KAK5043520.1"/>
    <property type="molecule type" value="Genomic_DNA"/>
</dbReference>
<dbReference type="SUPFAM" id="SSF53474">
    <property type="entry name" value="alpha/beta-Hydrolases"/>
    <property type="match status" value="1"/>
</dbReference>
<keyword evidence="3" id="KW-1185">Reference proteome</keyword>
<evidence type="ECO:0000259" key="1">
    <source>
        <dbReference type="Pfam" id="PF01738"/>
    </source>
</evidence>
<dbReference type="Pfam" id="PF01738">
    <property type="entry name" value="DLH"/>
    <property type="match status" value="1"/>
</dbReference>
<reference evidence="2 3" key="1">
    <citation type="submission" date="2023-08" db="EMBL/GenBank/DDBJ databases">
        <title>Black Yeasts Isolated from many extreme environments.</title>
        <authorList>
            <person name="Coleine C."/>
            <person name="Stajich J.E."/>
            <person name="Selbmann L."/>
        </authorList>
    </citation>
    <scope>NUCLEOTIDE SEQUENCE [LARGE SCALE GENOMIC DNA]</scope>
    <source>
        <strain evidence="2 3">CCFEE 5792</strain>
    </source>
</reference>
<comment type="caution">
    <text evidence="2">The sequence shown here is derived from an EMBL/GenBank/DDBJ whole genome shotgun (WGS) entry which is preliminary data.</text>
</comment>
<gene>
    <name evidence="2" type="ORF">LTR84_011451</name>
</gene>
<dbReference type="PANTHER" id="PTHR17630:SF55">
    <property type="entry name" value="DIENELACTONE HYDROLASE FAMILY PROTEIN (AFU_ORTHOLOGUE AFUA_1G01900)"/>
    <property type="match status" value="1"/>
</dbReference>
<dbReference type="GeneID" id="89979602"/>
<feature type="domain" description="Dienelactone hydrolase" evidence="1">
    <location>
        <begin position="36"/>
        <end position="148"/>
    </location>
</feature>
<dbReference type="PANTHER" id="PTHR17630">
    <property type="entry name" value="DIENELACTONE HYDROLASE"/>
    <property type="match status" value="1"/>
</dbReference>
<sequence length="161" mass="17765">MSECCKSGYKWHGQPVGKESTISGKKTYVNGSNDDVAISLVADIFGWTLTNATVLADHFAKDLNATVYVPDFFDGEVISPEMLEDPEKAKSFTIMVWFGRHNKAKRGPEIIAVTEELHSKYEKVGVLGFCYGGWAVFQLAGRDKNLVDCISTAHRSALDRA</sequence>